<protein>
    <submittedName>
        <fullName evidence="1">Uncharacterized protein</fullName>
    </submittedName>
</protein>
<evidence type="ECO:0000313" key="2">
    <source>
        <dbReference type="Proteomes" id="UP001055172"/>
    </source>
</evidence>
<gene>
    <name evidence="1" type="ORF">ColLi_13121</name>
</gene>
<reference evidence="1 2" key="1">
    <citation type="submission" date="2021-07" db="EMBL/GenBank/DDBJ databases">
        <title>Genome data of Colletotrichum spaethianum.</title>
        <authorList>
            <person name="Utami Y.D."/>
            <person name="Hiruma K."/>
        </authorList>
    </citation>
    <scope>NUCLEOTIDE SEQUENCE [LARGE SCALE GENOMIC DNA]</scope>
    <source>
        <strain evidence="1 2">MAFF 242679</strain>
    </source>
</reference>
<sequence>MAHMPSLPLPEDGTNVSAALSAAQDAAACLLLGSHNGPSCGCAAAGVEESKMPFTYPDYKRFVSRANQDPTIASAKIRFEFDFFEATYADVDPVVPPANAPLLATIRFKMSQGPIHAYLVDNIGRLIFEKARAVFQDQLTTDLESLGQIGINLGPPPIRHPDGAWGGDAGGPLVARAVLEVAHSSPVSIEALEAKLKDFIVLSGGQVRLAVGVKIPYDPHSTKQAFENAVPRCVVAA</sequence>
<proteinExistence type="predicted"/>
<comment type="caution">
    <text evidence="1">The sequence shown here is derived from an EMBL/GenBank/DDBJ whole genome shotgun (WGS) entry which is preliminary data.</text>
</comment>
<dbReference type="EMBL" id="BPPX01000051">
    <property type="protein sequence ID" value="GJC90283.1"/>
    <property type="molecule type" value="Genomic_DNA"/>
</dbReference>
<evidence type="ECO:0000313" key="1">
    <source>
        <dbReference type="EMBL" id="GJC90283.1"/>
    </source>
</evidence>
<accession>A0AA37M0B5</accession>
<dbReference type="Proteomes" id="UP001055172">
    <property type="component" value="Unassembled WGS sequence"/>
</dbReference>
<keyword evidence="2" id="KW-1185">Reference proteome</keyword>
<name>A0AA37M0B5_9PEZI</name>
<organism evidence="1 2">
    <name type="scientific">Colletotrichum liriopes</name>
    <dbReference type="NCBI Taxonomy" id="708192"/>
    <lineage>
        <taxon>Eukaryota</taxon>
        <taxon>Fungi</taxon>
        <taxon>Dikarya</taxon>
        <taxon>Ascomycota</taxon>
        <taxon>Pezizomycotina</taxon>
        <taxon>Sordariomycetes</taxon>
        <taxon>Hypocreomycetidae</taxon>
        <taxon>Glomerellales</taxon>
        <taxon>Glomerellaceae</taxon>
        <taxon>Colletotrichum</taxon>
        <taxon>Colletotrichum spaethianum species complex</taxon>
    </lineage>
</organism>
<dbReference type="AlphaFoldDB" id="A0AA37M0B5"/>